<dbReference type="EMBL" id="JAHESE010000014">
    <property type="protein sequence ID" value="MBT1709547.1"/>
    <property type="molecule type" value="Genomic_DNA"/>
</dbReference>
<feature type="signal peptide" evidence="2">
    <location>
        <begin position="1"/>
        <end position="31"/>
    </location>
</feature>
<dbReference type="SUPFAM" id="SSF69318">
    <property type="entry name" value="Integrin alpha N-terminal domain"/>
    <property type="match status" value="1"/>
</dbReference>
<dbReference type="InterPro" id="IPR013517">
    <property type="entry name" value="FG-GAP"/>
</dbReference>
<dbReference type="InterPro" id="IPR028994">
    <property type="entry name" value="Integrin_alpha_N"/>
</dbReference>
<reference evidence="4 5" key="1">
    <citation type="submission" date="2021-05" db="EMBL/GenBank/DDBJ databases">
        <title>A Polyphasic approach of four new species of the genus Ohtaekwangia: Ohtaekwangia histidinii sp. nov., Ohtaekwangia cretensis sp. nov., Ohtaekwangia indiensis sp. nov., Ohtaekwangia reichenbachii sp. nov. from diverse environment.</title>
        <authorList>
            <person name="Octaviana S."/>
        </authorList>
    </citation>
    <scope>NUCLEOTIDE SEQUENCE [LARGE SCALE GENOMIC DNA]</scope>
    <source>
        <strain evidence="4 5">PWU5</strain>
    </source>
</reference>
<sequence>MTLAINHRRIIRSLRIVVLTGCLFQTARLQAANVTAVSPEANAQRVGPSSDIVVTFDGAIPMAVVHGANFTVNGAQSGRVAGIFTGGGTTTVTFNPTRDFYAGEVVTVTLTAGLGLPLSGYTWQFTVVSAAVVPAFVTIPAIETNAQSAHDVYPVDLDGDGDLDMLATGLNNNLVSWYENDGSQTLIPHQITPTGSTSPTSLRAADLDDDGDVDIVLTSPWDSKLIWLENNGAQVFTPRTLASGEPVSFVYTADVDGDGDTDVLAACETVNKIVLYRNDGAGVFTAQTLATGVVGVNCLQAADMDGDGDLDLVSSGYVLNNGNVAWHENRQAAGFTSYTISTTVRYPRWVYATDLDSDGDMDVISNSDSSGESFWHENDGSQTFIIHNAITLGGIYSGGRAIEASDIDGDGDMDLIGWSSNANRIIWYENNGAEVFTGRVVSTGAVDYMMTIRAADMDNDGDMDIMAASLNNGRIFWFPNSAVPVANHVPSFTKDAELVWIYEDDPLADNPLTIATNISAGPPSESSQTLAFLVSNSNPALFSIQPAIDAMGKFLVQSAPNAWGDATVTVVLKDNGGTAHGGVDQSAPVTFVVSIQPVNDAPLIDAVEDITLVAGSSPVELTLTGLHPGPNEDHQHLTVAASSDTRLLLPNPSVTLHDDGTATVSLIPAAASTVTVTIVVRDDGGTLRGGDDETTITFTVTIAPEPGTDDPHTVFLPTLFSPNGDGANDALCVRTADVADIRFSVYSADGHEVFQTTDITEATERGWNGRYQGRDMPAGTYTWTLQGHFTDGKPLTVSKHAYGQVVLLR</sequence>
<keyword evidence="1 2" id="KW-0732">Signal</keyword>
<dbReference type="Pfam" id="PF13517">
    <property type="entry name" value="FG-GAP_3"/>
    <property type="match status" value="3"/>
</dbReference>
<proteinExistence type="predicted"/>
<organism evidence="4 5">
    <name type="scientific">Dawidia cretensis</name>
    <dbReference type="NCBI Taxonomy" id="2782350"/>
    <lineage>
        <taxon>Bacteria</taxon>
        <taxon>Pseudomonadati</taxon>
        <taxon>Bacteroidota</taxon>
        <taxon>Cytophagia</taxon>
        <taxon>Cytophagales</taxon>
        <taxon>Chryseotaleaceae</taxon>
        <taxon>Dawidia</taxon>
    </lineage>
</organism>
<dbReference type="Proteomes" id="UP001319080">
    <property type="component" value="Unassembled WGS sequence"/>
</dbReference>
<comment type="caution">
    <text evidence="4">The sequence shown here is derived from an EMBL/GenBank/DDBJ whole genome shotgun (WGS) entry which is preliminary data.</text>
</comment>
<dbReference type="PANTHER" id="PTHR44103">
    <property type="entry name" value="PROPROTEIN CONVERTASE P"/>
    <property type="match status" value="1"/>
</dbReference>
<name>A0AAP2E0P9_9BACT</name>
<feature type="chain" id="PRO_5042961155" evidence="2">
    <location>
        <begin position="32"/>
        <end position="809"/>
    </location>
</feature>
<dbReference type="AlphaFoldDB" id="A0AAP2E0P9"/>
<protein>
    <submittedName>
        <fullName evidence="4">VCBS repeat-containing protein</fullName>
    </submittedName>
</protein>
<gene>
    <name evidence="4" type="ORF">KK062_14995</name>
</gene>
<evidence type="ECO:0000313" key="5">
    <source>
        <dbReference type="Proteomes" id="UP001319080"/>
    </source>
</evidence>
<evidence type="ECO:0000313" key="4">
    <source>
        <dbReference type="EMBL" id="MBT1709547.1"/>
    </source>
</evidence>
<feature type="domain" description="SbsA Ig-like" evidence="3">
    <location>
        <begin position="31"/>
        <end position="126"/>
    </location>
</feature>
<dbReference type="Gene3D" id="2.130.10.130">
    <property type="entry name" value="Integrin alpha, N-terminal"/>
    <property type="match status" value="1"/>
</dbReference>
<dbReference type="RefSeq" id="WP_254085126.1">
    <property type="nucleotide sequence ID" value="NZ_JAHESE010000014.1"/>
</dbReference>
<dbReference type="InterPro" id="IPR032812">
    <property type="entry name" value="SbsA_Ig"/>
</dbReference>
<evidence type="ECO:0000259" key="3">
    <source>
        <dbReference type="Pfam" id="PF13205"/>
    </source>
</evidence>
<accession>A0AAP2E0P9</accession>
<evidence type="ECO:0000256" key="2">
    <source>
        <dbReference type="SAM" id="SignalP"/>
    </source>
</evidence>
<dbReference type="PANTHER" id="PTHR44103:SF1">
    <property type="entry name" value="PROPROTEIN CONVERTASE P"/>
    <property type="match status" value="1"/>
</dbReference>
<dbReference type="Pfam" id="PF13205">
    <property type="entry name" value="Big_5"/>
    <property type="match status" value="1"/>
</dbReference>
<dbReference type="Pfam" id="PF13585">
    <property type="entry name" value="CHU_C"/>
    <property type="match status" value="1"/>
</dbReference>
<keyword evidence="5" id="KW-1185">Reference proteome</keyword>
<dbReference type="Gene3D" id="2.60.40.3710">
    <property type="match status" value="1"/>
</dbReference>
<evidence type="ECO:0000256" key="1">
    <source>
        <dbReference type="ARBA" id="ARBA00022729"/>
    </source>
</evidence>